<dbReference type="Proteomes" id="UP000294562">
    <property type="component" value="Unassembled WGS sequence"/>
</dbReference>
<dbReference type="OrthoDB" id="9785826at2"/>
<dbReference type="PANTHER" id="PTHR43544:SF12">
    <property type="entry name" value="NAD(P)-BINDING ROSSMANN-FOLD SUPERFAMILY PROTEIN"/>
    <property type="match status" value="1"/>
</dbReference>
<accession>A0A4R6AR09</accession>
<name>A0A4R6AR09_9RHOB</name>
<dbReference type="GO" id="GO:0016491">
    <property type="term" value="F:oxidoreductase activity"/>
    <property type="evidence" value="ECO:0007669"/>
    <property type="project" value="TreeGrafter"/>
</dbReference>
<proteinExistence type="predicted"/>
<gene>
    <name evidence="1" type="ORF">E2L05_12075</name>
</gene>
<dbReference type="InterPro" id="IPR051468">
    <property type="entry name" value="Fungal_SecMetab_SDRs"/>
</dbReference>
<dbReference type="PRINTS" id="PR00081">
    <property type="entry name" value="GDHRDH"/>
</dbReference>
<dbReference type="InterPro" id="IPR036291">
    <property type="entry name" value="NAD(P)-bd_dom_sf"/>
</dbReference>
<dbReference type="EMBL" id="SMZO01000026">
    <property type="protein sequence ID" value="TDL86931.1"/>
    <property type="molecule type" value="Genomic_DNA"/>
</dbReference>
<sequence length="218" mass="23460">MKSALLIGDTGGIGQALRAELESRDTAVTGLSRATGLDITDETSVEAALKSIQGPFDLIFVATGALTSGQGPEKSLRQFAPDEFLAQMQLNALGPALVLKHALRLLPRDRRAMFVALSARVGSIGDNRLGGWYSYRASKAALNALIHGASIEIARSHKHAILACLHPGTVATRFTRDYPDHDKVTPDIAARRLIDVVENLTPDQTGGFFDYAGREIPW</sequence>
<dbReference type="GO" id="GO:0005737">
    <property type="term" value="C:cytoplasm"/>
    <property type="evidence" value="ECO:0007669"/>
    <property type="project" value="TreeGrafter"/>
</dbReference>
<protein>
    <submittedName>
        <fullName evidence="1">SDR family NAD(P)-dependent oxidoreductase</fullName>
    </submittedName>
</protein>
<reference evidence="1 2" key="1">
    <citation type="submission" date="2019-03" db="EMBL/GenBank/DDBJ databases">
        <title>Rhodobacteraceae bacterium SM1902, a new member of the family Rhodobacteraceae isolated from Yantai.</title>
        <authorList>
            <person name="Sun Y."/>
        </authorList>
    </citation>
    <scope>NUCLEOTIDE SEQUENCE [LARGE SCALE GENOMIC DNA]</scope>
    <source>
        <strain evidence="1 2">SM1902</strain>
    </source>
</reference>
<dbReference type="Pfam" id="PF13561">
    <property type="entry name" value="adh_short_C2"/>
    <property type="match status" value="1"/>
</dbReference>
<organism evidence="1 2">
    <name type="scientific">Meridianimarinicoccus aquatilis</name>
    <dbReference type="NCBI Taxonomy" id="2552766"/>
    <lineage>
        <taxon>Bacteria</taxon>
        <taxon>Pseudomonadati</taxon>
        <taxon>Pseudomonadota</taxon>
        <taxon>Alphaproteobacteria</taxon>
        <taxon>Rhodobacterales</taxon>
        <taxon>Paracoccaceae</taxon>
        <taxon>Meridianimarinicoccus</taxon>
    </lineage>
</organism>
<dbReference type="PANTHER" id="PTHR43544">
    <property type="entry name" value="SHORT-CHAIN DEHYDROGENASE/REDUCTASE"/>
    <property type="match status" value="1"/>
</dbReference>
<evidence type="ECO:0000313" key="2">
    <source>
        <dbReference type="Proteomes" id="UP000294562"/>
    </source>
</evidence>
<dbReference type="SUPFAM" id="SSF51735">
    <property type="entry name" value="NAD(P)-binding Rossmann-fold domains"/>
    <property type="match status" value="1"/>
</dbReference>
<comment type="caution">
    <text evidence="1">The sequence shown here is derived from an EMBL/GenBank/DDBJ whole genome shotgun (WGS) entry which is preliminary data.</text>
</comment>
<dbReference type="Gene3D" id="3.40.50.720">
    <property type="entry name" value="NAD(P)-binding Rossmann-like Domain"/>
    <property type="match status" value="1"/>
</dbReference>
<evidence type="ECO:0000313" key="1">
    <source>
        <dbReference type="EMBL" id="TDL86931.1"/>
    </source>
</evidence>
<dbReference type="InterPro" id="IPR002347">
    <property type="entry name" value="SDR_fam"/>
</dbReference>
<dbReference type="RefSeq" id="WP_133343165.1">
    <property type="nucleotide sequence ID" value="NZ_SMZO01000026.1"/>
</dbReference>
<keyword evidence="2" id="KW-1185">Reference proteome</keyword>
<dbReference type="AlphaFoldDB" id="A0A4R6AR09"/>